<dbReference type="InterPro" id="IPR049537">
    <property type="entry name" value="RelB-like"/>
</dbReference>
<evidence type="ECO:0000313" key="2">
    <source>
        <dbReference type="Proteomes" id="UP000231067"/>
    </source>
</evidence>
<accession>A0A2H0AB20</accession>
<dbReference type="Pfam" id="PF18506">
    <property type="entry name" value="RelB-like"/>
    <property type="match status" value="1"/>
</dbReference>
<sequence length="69" mass="8128">MLSIHKNYVLDEYQKPIAMQIPIEEFGRIEEILENYGLAKLMDETQNNERLSGETAYQYYQILKTNVEG</sequence>
<dbReference type="AlphaFoldDB" id="A0A2H0AB20"/>
<name>A0A2H0AB20_9BACT</name>
<proteinExistence type="predicted"/>
<dbReference type="Proteomes" id="UP000231067">
    <property type="component" value="Unassembled WGS sequence"/>
</dbReference>
<evidence type="ECO:0000313" key="1">
    <source>
        <dbReference type="EMBL" id="PIP41718.1"/>
    </source>
</evidence>
<gene>
    <name evidence="1" type="ORF">COX18_02585</name>
</gene>
<organism evidence="1 2">
    <name type="scientific">Candidatus Desantisbacteria bacterium CG23_combo_of_CG06-09_8_20_14_all_40_23</name>
    <dbReference type="NCBI Taxonomy" id="1974550"/>
    <lineage>
        <taxon>Bacteria</taxon>
        <taxon>Candidatus Desantisiibacteriota</taxon>
    </lineage>
</organism>
<dbReference type="EMBL" id="PCSH01000045">
    <property type="protein sequence ID" value="PIP41718.1"/>
    <property type="molecule type" value="Genomic_DNA"/>
</dbReference>
<reference evidence="1 2" key="1">
    <citation type="submission" date="2017-09" db="EMBL/GenBank/DDBJ databases">
        <title>Depth-based differentiation of microbial function through sediment-hosted aquifers and enrichment of novel symbionts in the deep terrestrial subsurface.</title>
        <authorList>
            <person name="Probst A.J."/>
            <person name="Ladd B."/>
            <person name="Jarett J.K."/>
            <person name="Geller-Mcgrath D.E."/>
            <person name="Sieber C.M."/>
            <person name="Emerson J.B."/>
            <person name="Anantharaman K."/>
            <person name="Thomas B.C."/>
            <person name="Malmstrom R."/>
            <person name="Stieglmeier M."/>
            <person name="Klingl A."/>
            <person name="Woyke T."/>
            <person name="Ryan C.M."/>
            <person name="Banfield J.F."/>
        </authorList>
    </citation>
    <scope>NUCLEOTIDE SEQUENCE [LARGE SCALE GENOMIC DNA]</scope>
    <source>
        <strain evidence="1">CG23_combo_of_CG06-09_8_20_14_all_40_23</strain>
    </source>
</reference>
<dbReference type="Gene3D" id="6.10.250.2100">
    <property type="match status" value="1"/>
</dbReference>
<protein>
    <submittedName>
        <fullName evidence="1">Uncharacterized protein</fullName>
    </submittedName>
</protein>
<comment type="caution">
    <text evidence="1">The sequence shown here is derived from an EMBL/GenBank/DDBJ whole genome shotgun (WGS) entry which is preliminary data.</text>
</comment>